<name>A0A7J5ZLE9_AMEME</name>
<organism evidence="1 2">
    <name type="scientific">Ameiurus melas</name>
    <name type="common">Black bullhead</name>
    <name type="synonym">Silurus melas</name>
    <dbReference type="NCBI Taxonomy" id="219545"/>
    <lineage>
        <taxon>Eukaryota</taxon>
        <taxon>Metazoa</taxon>
        <taxon>Chordata</taxon>
        <taxon>Craniata</taxon>
        <taxon>Vertebrata</taxon>
        <taxon>Euteleostomi</taxon>
        <taxon>Actinopterygii</taxon>
        <taxon>Neopterygii</taxon>
        <taxon>Teleostei</taxon>
        <taxon>Ostariophysi</taxon>
        <taxon>Siluriformes</taxon>
        <taxon>Ictaluridae</taxon>
        <taxon>Ameiurus</taxon>
    </lineage>
</organism>
<dbReference type="Proteomes" id="UP000593565">
    <property type="component" value="Unassembled WGS sequence"/>
</dbReference>
<reference evidence="1 2" key="1">
    <citation type="submission" date="2020-02" db="EMBL/GenBank/DDBJ databases">
        <title>A chromosome-scale genome assembly of the black bullhead catfish (Ameiurus melas).</title>
        <authorList>
            <person name="Wen M."/>
            <person name="Zham M."/>
            <person name="Cabau C."/>
            <person name="Klopp C."/>
            <person name="Donnadieu C."/>
            <person name="Roques C."/>
            <person name="Bouchez O."/>
            <person name="Lampietro C."/>
            <person name="Jouanno E."/>
            <person name="Herpin A."/>
            <person name="Louis A."/>
            <person name="Berthelot C."/>
            <person name="Parey E."/>
            <person name="Roest-Crollius H."/>
            <person name="Braasch I."/>
            <person name="Postlethwait J."/>
            <person name="Robinson-Rechavi M."/>
            <person name="Echchiki A."/>
            <person name="Begum T."/>
            <person name="Montfort J."/>
            <person name="Schartl M."/>
            <person name="Bobe J."/>
            <person name="Guiguen Y."/>
        </authorList>
    </citation>
    <scope>NUCLEOTIDE SEQUENCE [LARGE SCALE GENOMIC DNA]</scope>
    <source>
        <strain evidence="1">M_S1</strain>
        <tissue evidence="1">Blood</tissue>
    </source>
</reference>
<sequence>MSFCDAEEMEEVHKLVQKDKFMFQESPVKCAKYLEEKVYRCSKCNADEFIFGPKVATGDDDQHLWEIYETIPSNEIFLSQARIEHAPFPN</sequence>
<evidence type="ECO:0000313" key="1">
    <source>
        <dbReference type="EMBL" id="KAF4071465.1"/>
    </source>
</evidence>
<accession>A0A7J5ZLE9</accession>
<proteinExistence type="predicted"/>
<dbReference type="EMBL" id="JAAGNN010000027">
    <property type="protein sequence ID" value="KAF4071465.1"/>
    <property type="molecule type" value="Genomic_DNA"/>
</dbReference>
<gene>
    <name evidence="1" type="ORF">AMELA_G00273560</name>
</gene>
<keyword evidence="2" id="KW-1185">Reference proteome</keyword>
<evidence type="ECO:0000313" key="2">
    <source>
        <dbReference type="Proteomes" id="UP000593565"/>
    </source>
</evidence>
<protein>
    <submittedName>
        <fullName evidence="1">Uncharacterized protein</fullName>
    </submittedName>
</protein>
<dbReference type="AlphaFoldDB" id="A0A7J5ZLE9"/>
<comment type="caution">
    <text evidence="1">The sequence shown here is derived from an EMBL/GenBank/DDBJ whole genome shotgun (WGS) entry which is preliminary data.</text>
</comment>